<dbReference type="STRING" id="240015.ACP_1166"/>
<dbReference type="InterPro" id="IPR050512">
    <property type="entry name" value="Sulf_AdTrans/APS_kinase"/>
</dbReference>
<dbReference type="InterPro" id="IPR059117">
    <property type="entry name" value="APS_kinase_dom"/>
</dbReference>
<dbReference type="PANTHER" id="PTHR42700:SF1">
    <property type="entry name" value="SULFATE ADENYLYLTRANSFERASE"/>
    <property type="match status" value="1"/>
</dbReference>
<keyword evidence="4 6" id="KW-0547">Nucleotide-binding</keyword>
<evidence type="ECO:0000313" key="9">
    <source>
        <dbReference type="Proteomes" id="UP000002207"/>
    </source>
</evidence>
<accession>C1F4P6</accession>
<evidence type="ECO:0000256" key="4">
    <source>
        <dbReference type="ARBA" id="ARBA00022741"/>
    </source>
</evidence>
<dbReference type="NCBIfam" id="NF003013">
    <property type="entry name" value="PRK03846.1"/>
    <property type="match status" value="1"/>
</dbReference>
<dbReference type="eggNOG" id="COG0529">
    <property type="taxonomic scope" value="Bacteria"/>
</dbReference>
<evidence type="ECO:0000256" key="5">
    <source>
        <dbReference type="ARBA" id="ARBA00022840"/>
    </source>
</evidence>
<name>C1F4P6_ACIC5</name>
<keyword evidence="9" id="KW-1185">Reference proteome</keyword>
<dbReference type="InParanoid" id="C1F4P6"/>
<dbReference type="NCBIfam" id="TIGR00455">
    <property type="entry name" value="apsK"/>
    <property type="match status" value="1"/>
</dbReference>
<protein>
    <recommendedName>
        <fullName evidence="2 6">Adenylyl-sulfate kinase</fullName>
        <ecNumber evidence="2 6">2.7.1.25</ecNumber>
    </recommendedName>
</protein>
<dbReference type="RefSeq" id="WP_015896318.1">
    <property type="nucleotide sequence ID" value="NC_012483.1"/>
</dbReference>
<dbReference type="EC" id="2.7.1.25" evidence="2 6"/>
<dbReference type="GO" id="GO:0010134">
    <property type="term" value="P:sulfate assimilation via adenylyl sulfate reduction"/>
    <property type="evidence" value="ECO:0007669"/>
    <property type="project" value="TreeGrafter"/>
</dbReference>
<dbReference type="InterPro" id="IPR027417">
    <property type="entry name" value="P-loop_NTPase"/>
</dbReference>
<dbReference type="SUPFAM" id="SSF56784">
    <property type="entry name" value="HAD-like"/>
    <property type="match status" value="1"/>
</dbReference>
<dbReference type="FunCoup" id="C1F4P6">
    <property type="interactions" value="134"/>
</dbReference>
<comment type="catalytic activity">
    <reaction evidence="1 6">
        <text>adenosine 5'-phosphosulfate + ATP = 3'-phosphoadenylyl sulfate + ADP + H(+)</text>
        <dbReference type="Rhea" id="RHEA:24152"/>
        <dbReference type="ChEBI" id="CHEBI:15378"/>
        <dbReference type="ChEBI" id="CHEBI:30616"/>
        <dbReference type="ChEBI" id="CHEBI:58243"/>
        <dbReference type="ChEBI" id="CHEBI:58339"/>
        <dbReference type="ChEBI" id="CHEBI:456216"/>
        <dbReference type="EC" id="2.7.1.25"/>
    </reaction>
</comment>
<evidence type="ECO:0000256" key="6">
    <source>
        <dbReference type="RuleBase" id="RU004347"/>
    </source>
</evidence>
<evidence type="ECO:0000256" key="1">
    <source>
        <dbReference type="ARBA" id="ARBA00001823"/>
    </source>
</evidence>
<dbReference type="GO" id="GO:0004781">
    <property type="term" value="F:sulfate adenylyltransferase (ATP) activity"/>
    <property type="evidence" value="ECO:0007669"/>
    <property type="project" value="TreeGrafter"/>
</dbReference>
<comment type="similarity">
    <text evidence="6">Belongs to the APS kinase family.</text>
</comment>
<dbReference type="CDD" id="cd01427">
    <property type="entry name" value="HAD_like"/>
    <property type="match status" value="1"/>
</dbReference>
<evidence type="ECO:0000313" key="8">
    <source>
        <dbReference type="EMBL" id="ACO33880.1"/>
    </source>
</evidence>
<dbReference type="InterPro" id="IPR036412">
    <property type="entry name" value="HAD-like_sf"/>
</dbReference>
<organism evidence="8 9">
    <name type="scientific">Acidobacterium capsulatum (strain ATCC 51196 / DSM 11244 / BCRC 80197 / JCM 7670 / NBRC 15755 / NCIMB 13165 / 161)</name>
    <dbReference type="NCBI Taxonomy" id="240015"/>
    <lineage>
        <taxon>Bacteria</taxon>
        <taxon>Pseudomonadati</taxon>
        <taxon>Acidobacteriota</taxon>
        <taxon>Terriglobia</taxon>
        <taxon>Terriglobales</taxon>
        <taxon>Acidobacteriaceae</taxon>
        <taxon>Acidobacterium</taxon>
    </lineage>
</organism>
<keyword evidence="6 8" id="KW-0418">Kinase</keyword>
<evidence type="ECO:0000259" key="7">
    <source>
        <dbReference type="Pfam" id="PF01583"/>
    </source>
</evidence>
<gene>
    <name evidence="8" type="primary">cysC</name>
    <name evidence="8" type="ordered locus">ACP_1166</name>
</gene>
<feature type="domain" description="APS kinase" evidence="7">
    <location>
        <begin position="21"/>
        <end position="168"/>
    </location>
</feature>
<dbReference type="GO" id="GO:0019379">
    <property type="term" value="P:sulfate assimilation, phosphoadenylyl sulfate reduction by phosphoadenylyl-sulfate reductase (thioredoxin)"/>
    <property type="evidence" value="ECO:0007669"/>
    <property type="project" value="TreeGrafter"/>
</dbReference>
<proteinExistence type="inferred from homology"/>
<dbReference type="CDD" id="cd02027">
    <property type="entry name" value="APSK"/>
    <property type="match status" value="1"/>
</dbReference>
<dbReference type="UniPathway" id="UPA00140">
    <property type="reaction ID" value="UER00205"/>
</dbReference>
<dbReference type="AlphaFoldDB" id="C1F4P6"/>
<dbReference type="GO" id="GO:0070814">
    <property type="term" value="P:hydrogen sulfide biosynthetic process"/>
    <property type="evidence" value="ECO:0007669"/>
    <property type="project" value="UniProtKB-UniPathway"/>
</dbReference>
<dbReference type="InterPro" id="IPR023214">
    <property type="entry name" value="HAD_sf"/>
</dbReference>
<reference evidence="8 9" key="1">
    <citation type="journal article" date="2009" name="Appl. Environ. Microbiol.">
        <title>Three genomes from the phylum Acidobacteria provide insight into the lifestyles of these microorganisms in soils.</title>
        <authorList>
            <person name="Ward N.L."/>
            <person name="Challacombe J.F."/>
            <person name="Janssen P.H."/>
            <person name="Henrissat B."/>
            <person name="Coutinho P.M."/>
            <person name="Wu M."/>
            <person name="Xie G."/>
            <person name="Haft D.H."/>
            <person name="Sait M."/>
            <person name="Badger J."/>
            <person name="Barabote R.D."/>
            <person name="Bradley B."/>
            <person name="Brettin T.S."/>
            <person name="Brinkac L.M."/>
            <person name="Bruce D."/>
            <person name="Creasy T."/>
            <person name="Daugherty S.C."/>
            <person name="Davidsen T.M."/>
            <person name="DeBoy R.T."/>
            <person name="Detter J.C."/>
            <person name="Dodson R.J."/>
            <person name="Durkin A.S."/>
            <person name="Ganapathy A."/>
            <person name="Gwinn-Giglio M."/>
            <person name="Han C.S."/>
            <person name="Khouri H."/>
            <person name="Kiss H."/>
            <person name="Kothari S.P."/>
            <person name="Madupu R."/>
            <person name="Nelson K.E."/>
            <person name="Nelson W.C."/>
            <person name="Paulsen I."/>
            <person name="Penn K."/>
            <person name="Ren Q."/>
            <person name="Rosovitz M.J."/>
            <person name="Selengut J.D."/>
            <person name="Shrivastava S."/>
            <person name="Sullivan S.A."/>
            <person name="Tapia R."/>
            <person name="Thompson L.S."/>
            <person name="Watkins K.L."/>
            <person name="Yang Q."/>
            <person name="Yu C."/>
            <person name="Zafar N."/>
            <person name="Zhou L."/>
            <person name="Kuske C.R."/>
        </authorList>
    </citation>
    <scope>NUCLEOTIDE SEQUENCE [LARGE SCALE GENOMIC DNA]</scope>
    <source>
        <strain evidence="9">ATCC 51196 / DSM 11244 / BCRC 80197 / JCM 7670 / NBRC 15755 / NCIMB 13165 / 161</strain>
    </source>
</reference>
<evidence type="ECO:0000256" key="3">
    <source>
        <dbReference type="ARBA" id="ARBA00022679"/>
    </source>
</evidence>
<keyword evidence="5 6" id="KW-0067">ATP-binding</keyword>
<dbReference type="GO" id="GO:0005524">
    <property type="term" value="F:ATP binding"/>
    <property type="evidence" value="ECO:0007669"/>
    <property type="project" value="UniProtKB-KW"/>
</dbReference>
<dbReference type="GO" id="GO:0004020">
    <property type="term" value="F:adenylylsulfate kinase activity"/>
    <property type="evidence" value="ECO:0007669"/>
    <property type="project" value="UniProtKB-EC"/>
</dbReference>
<dbReference type="InterPro" id="IPR002891">
    <property type="entry name" value="APS"/>
</dbReference>
<comment type="function">
    <text evidence="6">Catalyzes the synthesis of activated sulfate.</text>
</comment>
<dbReference type="EMBL" id="CP001472">
    <property type="protein sequence ID" value="ACO33880.1"/>
    <property type="molecule type" value="Genomic_DNA"/>
</dbReference>
<dbReference type="KEGG" id="aca:ACP_1166"/>
<dbReference type="HOGENOM" id="CLU_881730_0_0_0"/>
<dbReference type="Proteomes" id="UP000002207">
    <property type="component" value="Chromosome"/>
</dbReference>
<dbReference type="Pfam" id="PF01583">
    <property type="entry name" value="APS_kinase"/>
    <property type="match status" value="1"/>
</dbReference>
<comment type="pathway">
    <text evidence="6">Sulfur metabolism; hydrogen sulfide biosynthesis; sulfite from sulfate: step 2/3.</text>
</comment>
<dbReference type="GO" id="GO:0005737">
    <property type="term" value="C:cytoplasm"/>
    <property type="evidence" value="ECO:0007669"/>
    <property type="project" value="TreeGrafter"/>
</dbReference>
<keyword evidence="3 6" id="KW-0808">Transferase</keyword>
<dbReference type="Gene3D" id="3.40.50.1000">
    <property type="entry name" value="HAD superfamily/HAD-like"/>
    <property type="match status" value="1"/>
</dbReference>
<dbReference type="SUPFAM" id="SSF52540">
    <property type="entry name" value="P-loop containing nucleoside triphosphate hydrolases"/>
    <property type="match status" value="1"/>
</dbReference>
<dbReference type="eggNOG" id="COG0647">
    <property type="taxonomic scope" value="Bacteria"/>
</dbReference>
<sequence length="315" mass="34823">MSCNDTPDLTPEQAGDGKMKKGKVVWMTGLSGSGKTTLCRAASAFLRARGEQVQILDGDELRKGLSSDLCFSIADRMENIRRTAELAKMLCAHETTVLVAMICPTDDMRSLMRSVLPDVIEVFVNAPLAVCESRDPKGLYRRAREGAIKEFTGISSPFDIPRQPHLVCHTNVETVQESTAKILAFLLDTATTAESSQRRKTIAVDFDGVIADYNGWQGEDVLGAPRPDVIEALHKLRALGWKIIIHTTRADYTIASFLNQAAIPFDEINSNTDYQNAGPKPVATVYWDDRSLRYSGDAEQDLAHILNFRTWSGRS</sequence>
<dbReference type="PANTHER" id="PTHR42700">
    <property type="entry name" value="SULFATE ADENYLYLTRANSFERASE"/>
    <property type="match status" value="1"/>
</dbReference>
<dbReference type="Gene3D" id="3.40.50.300">
    <property type="entry name" value="P-loop containing nucleotide triphosphate hydrolases"/>
    <property type="match status" value="1"/>
</dbReference>
<evidence type="ECO:0000256" key="2">
    <source>
        <dbReference type="ARBA" id="ARBA00012121"/>
    </source>
</evidence>